<evidence type="ECO:0000256" key="4">
    <source>
        <dbReference type="ARBA" id="ARBA00022597"/>
    </source>
</evidence>
<feature type="transmembrane region" description="Helical" evidence="11">
    <location>
        <begin position="171"/>
        <end position="192"/>
    </location>
</feature>
<dbReference type="AlphaFoldDB" id="A0AAV1SFE0"/>
<gene>
    <name evidence="13" type="ORF">DCAF_LOCUS22473</name>
</gene>
<feature type="transmembrane region" description="Helical" evidence="11">
    <location>
        <begin position="118"/>
        <end position="151"/>
    </location>
</feature>
<dbReference type="EMBL" id="CAWUPB010001176">
    <property type="protein sequence ID" value="CAK7349753.1"/>
    <property type="molecule type" value="Genomic_DNA"/>
</dbReference>
<feature type="coiled-coil region" evidence="10">
    <location>
        <begin position="249"/>
        <end position="279"/>
    </location>
</feature>
<evidence type="ECO:0000256" key="8">
    <source>
        <dbReference type="ARBA" id="ARBA00023136"/>
    </source>
</evidence>
<dbReference type="PROSITE" id="PS51257">
    <property type="entry name" value="PROKAR_LIPOPROTEIN"/>
    <property type="match status" value="1"/>
</dbReference>
<evidence type="ECO:0000256" key="7">
    <source>
        <dbReference type="ARBA" id="ARBA00022989"/>
    </source>
</evidence>
<feature type="transmembrane region" description="Helical" evidence="11">
    <location>
        <begin position="86"/>
        <end position="106"/>
    </location>
</feature>
<name>A0AAV1SFE0_9ROSI</name>
<evidence type="ECO:0000259" key="12">
    <source>
        <dbReference type="PROSITE" id="PS50850"/>
    </source>
</evidence>
<feature type="transmembrane region" description="Helical" evidence="11">
    <location>
        <begin position="451"/>
        <end position="472"/>
    </location>
</feature>
<dbReference type="InterPro" id="IPR005828">
    <property type="entry name" value="MFS_sugar_transport-like"/>
</dbReference>
<comment type="similarity">
    <text evidence="2 9">Belongs to the major facilitator superfamily. Sugar transporter (TC 2.A.1.1) family.</text>
</comment>
<evidence type="ECO:0000256" key="5">
    <source>
        <dbReference type="ARBA" id="ARBA00022692"/>
    </source>
</evidence>
<keyword evidence="6" id="KW-0769">Symport</keyword>
<accession>A0AAV1SFE0</accession>
<keyword evidence="4" id="KW-0762">Sugar transport</keyword>
<comment type="subcellular location">
    <subcellularLocation>
        <location evidence="1">Membrane</location>
        <topology evidence="1">Multi-pass membrane protein</topology>
    </subcellularLocation>
</comment>
<evidence type="ECO:0000256" key="10">
    <source>
        <dbReference type="SAM" id="Coils"/>
    </source>
</evidence>
<keyword evidence="10" id="KW-0175">Coiled coil</keyword>
<organism evidence="13 14">
    <name type="scientific">Dovyalis caffra</name>
    <dbReference type="NCBI Taxonomy" id="77055"/>
    <lineage>
        <taxon>Eukaryota</taxon>
        <taxon>Viridiplantae</taxon>
        <taxon>Streptophyta</taxon>
        <taxon>Embryophyta</taxon>
        <taxon>Tracheophyta</taxon>
        <taxon>Spermatophyta</taxon>
        <taxon>Magnoliopsida</taxon>
        <taxon>eudicotyledons</taxon>
        <taxon>Gunneridae</taxon>
        <taxon>Pentapetalae</taxon>
        <taxon>rosids</taxon>
        <taxon>fabids</taxon>
        <taxon>Malpighiales</taxon>
        <taxon>Salicaceae</taxon>
        <taxon>Flacourtieae</taxon>
        <taxon>Dovyalis</taxon>
    </lineage>
</organism>
<evidence type="ECO:0000256" key="6">
    <source>
        <dbReference type="ARBA" id="ARBA00022847"/>
    </source>
</evidence>
<dbReference type="PROSITE" id="PS00216">
    <property type="entry name" value="SUGAR_TRANSPORT_1"/>
    <property type="match status" value="1"/>
</dbReference>
<keyword evidence="8 11" id="KW-0472">Membrane</keyword>
<dbReference type="Proteomes" id="UP001314170">
    <property type="component" value="Unassembled WGS sequence"/>
</dbReference>
<keyword evidence="5 11" id="KW-0812">Transmembrane</keyword>
<feature type="domain" description="Major facilitator superfamily (MFS) profile" evidence="12">
    <location>
        <begin position="29"/>
        <end position="476"/>
    </location>
</feature>
<proteinExistence type="inferred from homology"/>
<dbReference type="InterPro" id="IPR005829">
    <property type="entry name" value="Sugar_transporter_CS"/>
</dbReference>
<sequence length="499" mass="55126">MTSIRVADIENGRINVNYPSKLNCYAVVCWGFAACAGLMFGYDIGISGGVTAMNDFLIKFFPDVYRRKLRAREDNYCKYDDQKLQLFTSSLYLAALASSFLASSICKRYGRKRTMLGASLFFLAGAGLSSGAQNICMLIIGRISLGVGVGFGNEAAPLFLSETATVKLRGAINILFQLFVTMGILMANSVNYGTSGMHKNGWRLSLGLAAVPAFLLFVGSIFIDETPTSLVEQDKEAEGKRVLRNIRGVEDVDAEFEQIKAANERAKQVKGSLKNLMKRSSLPPVIIGTVLQVFQQFTGINAIMFYAPVLFQTVGFKNNGSLVSALVTGFVNVLSTLIAVFLADKAGRRFLLRLSSVIMFVSQVIIGIILVTSLKATGSLPEAQAYTVLIFVCLFVFAFAWSWGPLGWLIPSETFPVETRTAGFAFAVSSNMLFTFIIAQAFLSMMCHMRAGIFFFFSAWILVMGLCAQWLLPETKGVPIDLMVERVWKQHWFWKRFMD</sequence>
<dbReference type="PRINTS" id="PR00171">
    <property type="entry name" value="SUGRTRNSPORT"/>
</dbReference>
<feature type="transmembrane region" description="Helical" evidence="11">
    <location>
        <begin position="285"/>
        <end position="310"/>
    </location>
</feature>
<dbReference type="CDD" id="cd17361">
    <property type="entry name" value="MFS_STP"/>
    <property type="match status" value="1"/>
</dbReference>
<dbReference type="GO" id="GO:0015145">
    <property type="term" value="F:monosaccharide transmembrane transporter activity"/>
    <property type="evidence" value="ECO:0007669"/>
    <property type="project" value="InterPro"/>
</dbReference>
<feature type="transmembrane region" description="Helical" evidence="11">
    <location>
        <begin position="322"/>
        <end position="342"/>
    </location>
</feature>
<dbReference type="NCBIfam" id="TIGR00879">
    <property type="entry name" value="SP"/>
    <property type="match status" value="1"/>
</dbReference>
<reference evidence="13 14" key="1">
    <citation type="submission" date="2024-01" db="EMBL/GenBank/DDBJ databases">
        <authorList>
            <person name="Waweru B."/>
        </authorList>
    </citation>
    <scope>NUCLEOTIDE SEQUENCE [LARGE SCALE GENOMIC DNA]</scope>
</reference>
<evidence type="ECO:0000313" key="14">
    <source>
        <dbReference type="Proteomes" id="UP001314170"/>
    </source>
</evidence>
<comment type="caution">
    <text evidence="13">The sequence shown here is derived from an EMBL/GenBank/DDBJ whole genome shotgun (WGS) entry which is preliminary data.</text>
</comment>
<evidence type="ECO:0000256" key="9">
    <source>
        <dbReference type="RuleBase" id="RU003346"/>
    </source>
</evidence>
<dbReference type="PROSITE" id="PS50850">
    <property type="entry name" value="MFS"/>
    <property type="match status" value="1"/>
</dbReference>
<dbReference type="InterPro" id="IPR045262">
    <property type="entry name" value="STP/PLT_plant"/>
</dbReference>
<dbReference type="Gene3D" id="1.20.1250.20">
    <property type="entry name" value="MFS general substrate transporter like domains"/>
    <property type="match status" value="1"/>
</dbReference>
<dbReference type="InterPro" id="IPR020846">
    <property type="entry name" value="MFS_dom"/>
</dbReference>
<dbReference type="PANTHER" id="PTHR23500">
    <property type="entry name" value="SOLUTE CARRIER FAMILY 2, FACILITATED GLUCOSE TRANSPORTER"/>
    <property type="match status" value="1"/>
</dbReference>
<dbReference type="GO" id="GO:0016020">
    <property type="term" value="C:membrane"/>
    <property type="evidence" value="ECO:0007669"/>
    <property type="project" value="UniProtKB-SubCell"/>
</dbReference>
<evidence type="ECO:0000256" key="3">
    <source>
        <dbReference type="ARBA" id="ARBA00022448"/>
    </source>
</evidence>
<dbReference type="PANTHER" id="PTHR23500:SF371">
    <property type="entry name" value="OS07G0206600 PROTEIN"/>
    <property type="match status" value="1"/>
</dbReference>
<evidence type="ECO:0000313" key="13">
    <source>
        <dbReference type="EMBL" id="CAK7349753.1"/>
    </source>
</evidence>
<feature type="transmembrane region" description="Helical" evidence="11">
    <location>
        <begin position="386"/>
        <end position="404"/>
    </location>
</feature>
<keyword evidence="14" id="KW-1185">Reference proteome</keyword>
<feature type="transmembrane region" description="Helical" evidence="11">
    <location>
        <begin position="204"/>
        <end position="223"/>
    </location>
</feature>
<evidence type="ECO:0000256" key="2">
    <source>
        <dbReference type="ARBA" id="ARBA00010992"/>
    </source>
</evidence>
<feature type="transmembrane region" description="Helical" evidence="11">
    <location>
        <begin position="424"/>
        <end position="444"/>
    </location>
</feature>
<keyword evidence="7 11" id="KW-1133">Transmembrane helix</keyword>
<evidence type="ECO:0000256" key="1">
    <source>
        <dbReference type="ARBA" id="ARBA00004141"/>
    </source>
</evidence>
<dbReference type="InterPro" id="IPR036259">
    <property type="entry name" value="MFS_trans_sf"/>
</dbReference>
<keyword evidence="3 9" id="KW-0813">Transport</keyword>
<dbReference type="InterPro" id="IPR003663">
    <property type="entry name" value="Sugar/inositol_transpt"/>
</dbReference>
<evidence type="ECO:0000256" key="11">
    <source>
        <dbReference type="SAM" id="Phobius"/>
    </source>
</evidence>
<dbReference type="FunFam" id="1.20.1250.20:FF:000002">
    <property type="entry name" value="Sugar transport protein 13"/>
    <property type="match status" value="1"/>
</dbReference>
<feature type="transmembrane region" description="Helical" evidence="11">
    <location>
        <begin position="22"/>
        <end position="42"/>
    </location>
</feature>
<dbReference type="Pfam" id="PF00083">
    <property type="entry name" value="Sugar_tr"/>
    <property type="match status" value="1"/>
</dbReference>
<dbReference type="GO" id="GO:0015293">
    <property type="term" value="F:symporter activity"/>
    <property type="evidence" value="ECO:0007669"/>
    <property type="project" value="UniProtKB-KW"/>
</dbReference>
<dbReference type="SUPFAM" id="SSF103473">
    <property type="entry name" value="MFS general substrate transporter"/>
    <property type="match status" value="1"/>
</dbReference>
<feature type="transmembrane region" description="Helical" evidence="11">
    <location>
        <begin position="354"/>
        <end position="374"/>
    </location>
</feature>
<protein>
    <recommendedName>
        <fullName evidence="12">Major facilitator superfamily (MFS) profile domain-containing protein</fullName>
    </recommendedName>
</protein>
<dbReference type="InterPro" id="IPR044778">
    <property type="entry name" value="MFS_STP/MST-like_plant"/>
</dbReference>